<dbReference type="AlphaFoldDB" id="A0A6N8KZP4"/>
<dbReference type="Pfam" id="PF16344">
    <property type="entry name" value="FecR_C"/>
    <property type="match status" value="1"/>
</dbReference>
<evidence type="ECO:0000256" key="1">
    <source>
        <dbReference type="SAM" id="Phobius"/>
    </source>
</evidence>
<feature type="transmembrane region" description="Helical" evidence="1">
    <location>
        <begin position="72"/>
        <end position="92"/>
    </location>
</feature>
<dbReference type="InterPro" id="IPR012373">
    <property type="entry name" value="Ferrdict_sens_TM"/>
</dbReference>
<keyword evidence="1" id="KW-0472">Membrane</keyword>
<keyword evidence="1" id="KW-0812">Transmembrane</keyword>
<protein>
    <submittedName>
        <fullName evidence="4">DUF4974 domain-containing protein</fullName>
    </submittedName>
</protein>
<name>A0A6N8KZP4_9SPHI</name>
<proteinExistence type="predicted"/>
<keyword evidence="1" id="KW-1133">Transmembrane helix</keyword>
<dbReference type="Proteomes" id="UP000435036">
    <property type="component" value="Unassembled WGS sequence"/>
</dbReference>
<dbReference type="Gene3D" id="3.55.50.30">
    <property type="match status" value="1"/>
</dbReference>
<evidence type="ECO:0000313" key="4">
    <source>
        <dbReference type="EMBL" id="MVZ62965.1"/>
    </source>
</evidence>
<reference evidence="4 5" key="1">
    <citation type="submission" date="2019-12" db="EMBL/GenBank/DDBJ databases">
        <authorList>
            <person name="Dong K."/>
        </authorList>
    </citation>
    <scope>NUCLEOTIDE SEQUENCE [LARGE SCALE GENOMIC DNA]</scope>
    <source>
        <strain evidence="4 5">JCM 31225</strain>
    </source>
</reference>
<dbReference type="RefSeq" id="WP_160369686.1">
    <property type="nucleotide sequence ID" value="NZ_WSQA01000009.1"/>
</dbReference>
<evidence type="ECO:0000259" key="2">
    <source>
        <dbReference type="Pfam" id="PF04773"/>
    </source>
</evidence>
<accession>A0A6N8KZP4</accession>
<dbReference type="PANTHER" id="PTHR30273:SF2">
    <property type="entry name" value="PROTEIN FECR"/>
    <property type="match status" value="1"/>
</dbReference>
<dbReference type="OrthoDB" id="752625at2"/>
<feature type="domain" description="FecR protein" evidence="2">
    <location>
        <begin position="162"/>
        <end position="269"/>
    </location>
</feature>
<dbReference type="InterPro" id="IPR032508">
    <property type="entry name" value="FecR_C"/>
</dbReference>
<evidence type="ECO:0000259" key="3">
    <source>
        <dbReference type="Pfam" id="PF16344"/>
    </source>
</evidence>
<organism evidence="4 5">
    <name type="scientific">Sphingobacterium humi</name>
    <dbReference type="NCBI Taxonomy" id="1796905"/>
    <lineage>
        <taxon>Bacteria</taxon>
        <taxon>Pseudomonadati</taxon>
        <taxon>Bacteroidota</taxon>
        <taxon>Sphingobacteriia</taxon>
        <taxon>Sphingobacteriales</taxon>
        <taxon>Sphingobacteriaceae</taxon>
        <taxon>Sphingobacterium</taxon>
    </lineage>
</organism>
<dbReference type="Gene3D" id="2.60.120.1440">
    <property type="match status" value="1"/>
</dbReference>
<dbReference type="EMBL" id="WSQA01000009">
    <property type="protein sequence ID" value="MVZ62965.1"/>
    <property type="molecule type" value="Genomic_DNA"/>
</dbReference>
<dbReference type="PIRSF" id="PIRSF018266">
    <property type="entry name" value="FecR"/>
    <property type="match status" value="1"/>
</dbReference>
<dbReference type="InterPro" id="IPR006860">
    <property type="entry name" value="FecR"/>
</dbReference>
<keyword evidence="5" id="KW-1185">Reference proteome</keyword>
<comment type="caution">
    <text evidence="4">The sequence shown here is derived from an EMBL/GenBank/DDBJ whole genome shotgun (WGS) entry which is preliminary data.</text>
</comment>
<evidence type="ECO:0000313" key="5">
    <source>
        <dbReference type="Proteomes" id="UP000435036"/>
    </source>
</evidence>
<gene>
    <name evidence="4" type="ORF">GQF63_13095</name>
</gene>
<dbReference type="PANTHER" id="PTHR30273">
    <property type="entry name" value="PERIPLASMIC SIGNAL SENSOR AND SIGMA FACTOR ACTIVATOR FECR-RELATED"/>
    <property type="match status" value="1"/>
</dbReference>
<feature type="domain" description="Protein FecR C-terminal" evidence="3">
    <location>
        <begin position="309"/>
        <end position="377"/>
    </location>
</feature>
<dbReference type="Pfam" id="PF04773">
    <property type="entry name" value="FecR"/>
    <property type="match status" value="1"/>
</dbReference>
<dbReference type="GO" id="GO:0016989">
    <property type="term" value="F:sigma factor antagonist activity"/>
    <property type="evidence" value="ECO:0007669"/>
    <property type="project" value="TreeGrafter"/>
</dbReference>
<sequence length="383" mass="43276">MINQPAKELLDRYRTGQCSDKERRQVEAWYIQVVDAMDDTHLPEPDYAAVERKLKSQLPELERKKVLNLKKFIPYAAAILIAGLTVSFFWIFQKDKSTHLIEQITQLDEDVAPGTNRAKLTLADGRSIDLSESHKGIVIADQITYMDGSAVLDQTANIEMLTLSTPKGGTYQVTLPDGSKVWLNAETTLKYPSRFDTEERVVELTGEAYFDVVGLKRQDANQSIQQSGRIPFRVITKGQIVEVLGTQFNIAAYPTQPQIKTTLVKGKVRLSSQTKQLTLQPGEQGISNQNGLVKNKVDTELFTAWKDGYFYFDRASTKAAVEELARWYDLDVQYKGKLSNINIYAYIERNKPLSAVLNALEKSGLHFELNQIKGRNQLIVSEH</sequence>